<feature type="compositionally biased region" description="Polar residues" evidence="5">
    <location>
        <begin position="546"/>
        <end position="555"/>
    </location>
</feature>
<dbReference type="AlphaFoldDB" id="A0A1Q9CIZ6"/>
<keyword evidence="7" id="KW-1185">Reference proteome</keyword>
<dbReference type="InterPro" id="IPR027417">
    <property type="entry name" value="P-loop_NTPase"/>
</dbReference>
<reference evidence="6 7" key="1">
    <citation type="submission" date="2016-02" db="EMBL/GenBank/DDBJ databases">
        <title>Genome analysis of coral dinoflagellate symbionts highlights evolutionary adaptations to a symbiotic lifestyle.</title>
        <authorList>
            <person name="Aranda M."/>
            <person name="Li Y."/>
            <person name="Liew Y.J."/>
            <person name="Baumgarten S."/>
            <person name="Simakov O."/>
            <person name="Wilson M."/>
            <person name="Piel J."/>
            <person name="Ashoor H."/>
            <person name="Bougouffa S."/>
            <person name="Bajic V.B."/>
            <person name="Ryu T."/>
            <person name="Ravasi T."/>
            <person name="Bayer T."/>
            <person name="Micklem G."/>
            <person name="Kim H."/>
            <person name="Bhak J."/>
            <person name="Lajeunesse T.C."/>
            <person name="Voolstra C.R."/>
        </authorList>
    </citation>
    <scope>NUCLEOTIDE SEQUENCE [LARGE SCALE GENOMIC DNA]</scope>
    <source>
        <strain evidence="6 7">CCMP2467</strain>
    </source>
</reference>
<dbReference type="OrthoDB" id="66977at2759"/>
<dbReference type="Gene3D" id="3.40.50.300">
    <property type="entry name" value="P-loop containing nucleotide triphosphate hydrolases"/>
    <property type="match status" value="1"/>
</dbReference>
<dbReference type="GO" id="GO:0005524">
    <property type="term" value="F:ATP binding"/>
    <property type="evidence" value="ECO:0007669"/>
    <property type="project" value="UniProtKB-KW"/>
</dbReference>
<dbReference type="Proteomes" id="UP000186817">
    <property type="component" value="Unassembled WGS sequence"/>
</dbReference>
<accession>A0A1Q9CIZ6</accession>
<dbReference type="PANTHER" id="PTHR18934:SF99">
    <property type="entry name" value="ATP-DEPENDENT RNA HELICASE DHX37-RELATED"/>
    <property type="match status" value="1"/>
</dbReference>
<sequence length="861" mass="95414">MENRSTEAHAKAFFQRERKFTTWELSDTAVTQPRRIAAISLAQRAEPGNQDGVASQCQEAVGETVGGYRVAMDGKAPGVRCLRFDCRFAFLRFLRWLLMYLAHRPQALRHYTHIVLDEIHERDLDMDLLCLLLKRSLEKNPSLPAARRLVLMSATVDATQPGVQVERKPIVVGSRRFPTSRSPIQLLHLKLYPYFLDDLVNGVNPQLFEACVGIVQAVAKPGLCVLIFLPLAEESRAESDGDFHMLHSVVPHEQQKKAGHCKVVLSTNIAEFRAQLQLIIPEGPITDVKLQRSLCNTWSSQAIQAQMYPGPTLPEAEGVAAGCRPQQRIAAAAQNLQDLGALKADGEVEIRLARPSIVAFLLPQVLAESKYEPVFVYVRARFLVPIQLTKLVVLSWALGIPGDGVVIAAALSTQDVFKMAAPANCRNLEDFPAHLAHNYITRARFDDGQFSEPIMYRNLYKEFLTVSKTQARAYHSWLDQSCVSVSRGMSQFAALVVELATKLGAAVPSAKAHARDYVRLKFALVGAFQPSFVQGEINTQNKTLGWSWQGKSSTHTPPPPPKANPPYEPPQENSVQTESGLSWDRAMTVRQVLTKDGRVIIATGHDEDCMELETPTKVRGLVGAFFSKMWKHDDMKRRFTSYKTFGLVASNVVTVYNHASMTAGLYSRMSRRKYPDLRVSIVHDAISKRHKRAKQCWAQEQANKRGSQKRMIPDMALKRSPALPAAAVIVTAASTAASAPAAAANRAAAASAAAEALVVVVLVGIKPAEMADVNNLWEFWAWRPTISFLLKLRQLRENIANIWRVDAAALQVQGRLFTWPQMATDGHRSRGSDPGSFQVLSDQGIWLAAQAFHPCAAAMER</sequence>
<gene>
    <name evidence="6" type="primary">spn-E</name>
    <name evidence="6" type="ORF">AK812_SmicGene36449</name>
</gene>
<evidence type="ECO:0000256" key="4">
    <source>
        <dbReference type="ARBA" id="ARBA00022840"/>
    </source>
</evidence>
<evidence type="ECO:0000313" key="7">
    <source>
        <dbReference type="Proteomes" id="UP000186817"/>
    </source>
</evidence>
<evidence type="ECO:0000256" key="3">
    <source>
        <dbReference type="ARBA" id="ARBA00022806"/>
    </source>
</evidence>
<name>A0A1Q9CIZ6_SYMMI</name>
<keyword evidence="3 6" id="KW-0347">Helicase</keyword>
<dbReference type="EMBL" id="LSRX01001160">
    <property type="protein sequence ID" value="OLP82874.1"/>
    <property type="molecule type" value="Genomic_DNA"/>
</dbReference>
<protein>
    <submittedName>
        <fullName evidence="6">Putative ATP-dependent RNA helicase spindle-E</fullName>
    </submittedName>
</protein>
<dbReference type="GO" id="GO:0016787">
    <property type="term" value="F:hydrolase activity"/>
    <property type="evidence" value="ECO:0007669"/>
    <property type="project" value="UniProtKB-KW"/>
</dbReference>
<keyword evidence="4" id="KW-0067">ATP-binding</keyword>
<evidence type="ECO:0000256" key="1">
    <source>
        <dbReference type="ARBA" id="ARBA00022741"/>
    </source>
</evidence>
<organism evidence="6 7">
    <name type="scientific">Symbiodinium microadriaticum</name>
    <name type="common">Dinoflagellate</name>
    <name type="synonym">Zooxanthella microadriatica</name>
    <dbReference type="NCBI Taxonomy" id="2951"/>
    <lineage>
        <taxon>Eukaryota</taxon>
        <taxon>Sar</taxon>
        <taxon>Alveolata</taxon>
        <taxon>Dinophyceae</taxon>
        <taxon>Suessiales</taxon>
        <taxon>Symbiodiniaceae</taxon>
        <taxon>Symbiodinium</taxon>
    </lineage>
</organism>
<feature type="compositionally biased region" description="Polar residues" evidence="5">
    <location>
        <begin position="571"/>
        <end position="580"/>
    </location>
</feature>
<proteinExistence type="predicted"/>
<dbReference type="PANTHER" id="PTHR18934">
    <property type="entry name" value="ATP-DEPENDENT RNA HELICASE"/>
    <property type="match status" value="1"/>
</dbReference>
<feature type="compositionally biased region" description="Pro residues" evidence="5">
    <location>
        <begin position="556"/>
        <end position="569"/>
    </location>
</feature>
<evidence type="ECO:0000313" key="6">
    <source>
        <dbReference type="EMBL" id="OLP82874.1"/>
    </source>
</evidence>
<dbReference type="SUPFAM" id="SSF52540">
    <property type="entry name" value="P-loop containing nucleoside triphosphate hydrolases"/>
    <property type="match status" value="1"/>
</dbReference>
<feature type="region of interest" description="Disordered" evidence="5">
    <location>
        <begin position="546"/>
        <end position="580"/>
    </location>
</feature>
<evidence type="ECO:0000256" key="2">
    <source>
        <dbReference type="ARBA" id="ARBA00022801"/>
    </source>
</evidence>
<dbReference type="GO" id="GO:0003723">
    <property type="term" value="F:RNA binding"/>
    <property type="evidence" value="ECO:0007669"/>
    <property type="project" value="TreeGrafter"/>
</dbReference>
<dbReference type="GO" id="GO:0004386">
    <property type="term" value="F:helicase activity"/>
    <property type="evidence" value="ECO:0007669"/>
    <property type="project" value="UniProtKB-KW"/>
</dbReference>
<keyword evidence="1" id="KW-0547">Nucleotide-binding</keyword>
<keyword evidence="2" id="KW-0378">Hydrolase</keyword>
<evidence type="ECO:0000256" key="5">
    <source>
        <dbReference type="SAM" id="MobiDB-lite"/>
    </source>
</evidence>
<comment type="caution">
    <text evidence="6">The sequence shown here is derived from an EMBL/GenBank/DDBJ whole genome shotgun (WGS) entry which is preliminary data.</text>
</comment>